<dbReference type="InterPro" id="IPR032277">
    <property type="entry name" value="Ribosomal_eS4_C"/>
</dbReference>
<evidence type="ECO:0000256" key="6">
    <source>
        <dbReference type="PIRNR" id="PIRNR002116"/>
    </source>
</evidence>
<dbReference type="PIRSF" id="PIRSF002116">
    <property type="entry name" value="Ribosomal_S4"/>
    <property type="match status" value="1"/>
</dbReference>
<evidence type="ECO:0000256" key="2">
    <source>
        <dbReference type="ARBA" id="ARBA00022730"/>
    </source>
</evidence>
<evidence type="ECO:0000256" key="5">
    <source>
        <dbReference type="ARBA" id="ARBA00023274"/>
    </source>
</evidence>
<dbReference type="Gene3D" id="3.10.290.10">
    <property type="entry name" value="RNA-binding S4 domain"/>
    <property type="match status" value="1"/>
</dbReference>
<sequence length="272" mass="31057">MRYVNSHETTTQLAFSFPYELLGCYAVKASGGPHKARSCLPLSVFLQNRLRLTIRHDNREAKLILKQRLVKIDNRVRTDMAFPIGFMGEVFILIWTFIDVLSIDKIGEHFRILPDIKGRYTVHRISEEETGYKLCKVRKKKLGGKAIPYIYTYDGRTIRYPDPAIKVNDTVRLDLNTNRILDYLKFSVGMLCMTIGGRNIGRVGSITHIERHMGGCGIVHVKDGLDRPFATTTENIFVIGDQKRPWVSLPKHRGIKLTIGEERDSKRAAAIK</sequence>
<dbReference type="FunFam" id="3.10.290.10:FF:000002">
    <property type="entry name" value="40S ribosomal protein S4"/>
    <property type="match status" value="1"/>
</dbReference>
<comment type="caution">
    <text evidence="10">The sequence shown here is derived from an EMBL/GenBank/DDBJ whole genome shotgun (WGS) entry which is preliminary data.</text>
</comment>
<dbReference type="OrthoDB" id="1109245at2759"/>
<evidence type="ECO:0000313" key="10">
    <source>
        <dbReference type="EMBL" id="KAG2176244.1"/>
    </source>
</evidence>
<dbReference type="InterPro" id="IPR013845">
    <property type="entry name" value="Ribosomal_eS4_central_region"/>
</dbReference>
<dbReference type="Proteomes" id="UP000654370">
    <property type="component" value="Unassembled WGS sequence"/>
</dbReference>
<feature type="domain" description="Small ribosomal subunit protein eS4 central region" evidence="8">
    <location>
        <begin position="106"/>
        <end position="180"/>
    </location>
</feature>
<keyword evidence="7" id="KW-0472">Membrane</keyword>
<dbReference type="InterPro" id="IPR014722">
    <property type="entry name" value="Rib_uL2_dom2"/>
</dbReference>
<reference evidence="10" key="1">
    <citation type="submission" date="2020-12" db="EMBL/GenBank/DDBJ databases">
        <title>Metabolic potential, ecology and presence of endohyphal bacteria is reflected in genomic diversity of Mucoromycotina.</title>
        <authorList>
            <person name="Muszewska A."/>
            <person name="Okrasinska A."/>
            <person name="Steczkiewicz K."/>
            <person name="Drgas O."/>
            <person name="Orlowska M."/>
            <person name="Perlinska-Lenart U."/>
            <person name="Aleksandrzak-Piekarczyk T."/>
            <person name="Szatraj K."/>
            <person name="Zielenkiewicz U."/>
            <person name="Pilsyk S."/>
            <person name="Malc E."/>
            <person name="Mieczkowski P."/>
            <person name="Kruszewska J.S."/>
            <person name="Biernat P."/>
            <person name="Pawlowska J."/>
        </authorList>
    </citation>
    <scope>NUCLEOTIDE SEQUENCE</scope>
    <source>
        <strain evidence="10">WA0000067209</strain>
    </source>
</reference>
<dbReference type="GO" id="GO:0003735">
    <property type="term" value="F:structural constituent of ribosome"/>
    <property type="evidence" value="ECO:0007669"/>
    <property type="project" value="UniProtKB-UniRule"/>
</dbReference>
<dbReference type="Gene3D" id="2.30.30.30">
    <property type="match status" value="1"/>
</dbReference>
<dbReference type="GO" id="GO:0019843">
    <property type="term" value="F:rRNA binding"/>
    <property type="evidence" value="ECO:0007669"/>
    <property type="project" value="UniProtKB-UniRule"/>
</dbReference>
<keyword evidence="3 6" id="KW-0694">RNA-binding</keyword>
<evidence type="ECO:0000256" key="1">
    <source>
        <dbReference type="ARBA" id="ARBA00007500"/>
    </source>
</evidence>
<keyword evidence="11" id="KW-1185">Reference proteome</keyword>
<protein>
    <recommendedName>
        <fullName evidence="6">40S ribosomal protein S4</fullName>
    </recommendedName>
</protein>
<gene>
    <name evidence="10" type="ORF">INT43_005478</name>
</gene>
<dbReference type="InterPro" id="IPR036986">
    <property type="entry name" value="S4_RNA-bd_sf"/>
</dbReference>
<dbReference type="AlphaFoldDB" id="A0A8H7UE92"/>
<name>A0A8H7UE92_MORIS</name>
<keyword evidence="7" id="KW-1133">Transmembrane helix</keyword>
<feature type="domain" description="Small ribosomal subunit protein eS4 C-terminal" evidence="9">
    <location>
        <begin position="223"/>
        <end position="269"/>
    </location>
</feature>
<comment type="similarity">
    <text evidence="1 6">Belongs to the eukaryotic ribosomal protein eS4 family.</text>
</comment>
<dbReference type="PANTHER" id="PTHR11581">
    <property type="entry name" value="30S/40S RIBOSOMAL PROTEIN S4"/>
    <property type="match status" value="1"/>
</dbReference>
<organism evidence="10 11">
    <name type="scientific">Mortierella isabellina</name>
    <name type="common">Filamentous fungus</name>
    <name type="synonym">Umbelopsis isabellina</name>
    <dbReference type="NCBI Taxonomy" id="91625"/>
    <lineage>
        <taxon>Eukaryota</taxon>
        <taxon>Fungi</taxon>
        <taxon>Fungi incertae sedis</taxon>
        <taxon>Mucoromycota</taxon>
        <taxon>Mucoromycotina</taxon>
        <taxon>Umbelopsidomycetes</taxon>
        <taxon>Umbelopsidales</taxon>
        <taxon>Umbelopsidaceae</taxon>
        <taxon>Umbelopsis</taxon>
    </lineage>
</organism>
<evidence type="ECO:0000259" key="8">
    <source>
        <dbReference type="Pfam" id="PF00900"/>
    </source>
</evidence>
<dbReference type="Pfam" id="PF00900">
    <property type="entry name" value="Ribosomal_S4e"/>
    <property type="match status" value="1"/>
</dbReference>
<keyword evidence="2 6" id="KW-0699">rRNA-binding</keyword>
<keyword evidence="5 6" id="KW-0687">Ribonucleoprotein</keyword>
<dbReference type="FunFam" id="2.40.50.740:FF:000001">
    <property type="entry name" value="40S ribosomal protein S4"/>
    <property type="match status" value="1"/>
</dbReference>
<keyword evidence="4 6" id="KW-0689">Ribosomal protein</keyword>
<accession>A0A8H7UE92</accession>
<dbReference type="EMBL" id="JAEPQZ010000010">
    <property type="protein sequence ID" value="KAG2176244.1"/>
    <property type="molecule type" value="Genomic_DNA"/>
</dbReference>
<dbReference type="InterPro" id="IPR000876">
    <property type="entry name" value="Ribosomal_eS4"/>
</dbReference>
<dbReference type="FunFam" id="2.30.30.30:FF:000005">
    <property type="entry name" value="40S ribosomal protein S4"/>
    <property type="match status" value="1"/>
</dbReference>
<evidence type="ECO:0000313" key="11">
    <source>
        <dbReference type="Proteomes" id="UP000654370"/>
    </source>
</evidence>
<dbReference type="Pfam" id="PF16121">
    <property type="entry name" value="40S_S4_C"/>
    <property type="match status" value="1"/>
</dbReference>
<evidence type="ECO:0000256" key="7">
    <source>
        <dbReference type="SAM" id="Phobius"/>
    </source>
</evidence>
<evidence type="ECO:0000256" key="3">
    <source>
        <dbReference type="ARBA" id="ARBA00022884"/>
    </source>
</evidence>
<dbReference type="PANTHER" id="PTHR11581:SF0">
    <property type="entry name" value="SMALL RIBOSOMAL SUBUNIT PROTEIN ES4"/>
    <property type="match status" value="1"/>
</dbReference>
<dbReference type="GO" id="GO:0022627">
    <property type="term" value="C:cytosolic small ribosomal subunit"/>
    <property type="evidence" value="ECO:0007669"/>
    <property type="project" value="TreeGrafter"/>
</dbReference>
<dbReference type="Gene3D" id="2.40.50.740">
    <property type="match status" value="1"/>
</dbReference>
<keyword evidence="7" id="KW-0812">Transmembrane</keyword>
<feature type="transmembrane region" description="Helical" evidence="7">
    <location>
        <begin position="80"/>
        <end position="98"/>
    </location>
</feature>
<proteinExistence type="inferred from homology"/>
<evidence type="ECO:0000259" key="9">
    <source>
        <dbReference type="Pfam" id="PF16121"/>
    </source>
</evidence>
<dbReference type="InterPro" id="IPR041982">
    <property type="entry name" value="Ribosomal_eS4_KOW"/>
</dbReference>
<dbReference type="CDD" id="cd06087">
    <property type="entry name" value="KOW_RPS4"/>
    <property type="match status" value="1"/>
</dbReference>
<evidence type="ECO:0000256" key="4">
    <source>
        <dbReference type="ARBA" id="ARBA00022980"/>
    </source>
</evidence>
<dbReference type="GO" id="GO:0006412">
    <property type="term" value="P:translation"/>
    <property type="evidence" value="ECO:0007669"/>
    <property type="project" value="InterPro"/>
</dbReference>
<dbReference type="InterPro" id="IPR038237">
    <property type="entry name" value="Ribosomal_eS4_central_sf"/>
</dbReference>